<dbReference type="Proteomes" id="UP001500653">
    <property type="component" value="Unassembled WGS sequence"/>
</dbReference>
<comment type="caution">
    <text evidence="2">The sequence shown here is derived from an EMBL/GenBank/DDBJ whole genome shotgun (WGS) entry which is preliminary data.</text>
</comment>
<reference evidence="2 3" key="1">
    <citation type="journal article" date="2019" name="Int. J. Syst. Evol. Microbiol.">
        <title>The Global Catalogue of Microorganisms (GCM) 10K type strain sequencing project: providing services to taxonomists for standard genome sequencing and annotation.</title>
        <authorList>
            <consortium name="The Broad Institute Genomics Platform"/>
            <consortium name="The Broad Institute Genome Sequencing Center for Infectious Disease"/>
            <person name="Wu L."/>
            <person name="Ma J."/>
        </authorList>
    </citation>
    <scope>NUCLEOTIDE SEQUENCE [LARGE SCALE GENOMIC DNA]</scope>
    <source>
        <strain evidence="2 3">JCM 13023</strain>
    </source>
</reference>
<evidence type="ECO:0000256" key="1">
    <source>
        <dbReference type="SAM" id="MobiDB-lite"/>
    </source>
</evidence>
<evidence type="ECO:0000313" key="3">
    <source>
        <dbReference type="Proteomes" id="UP001500653"/>
    </source>
</evidence>
<sequence>MTLQLSEQDGQAHEGHGAFAAATGRSLEGDNAKPRYLEYQRELIRPYAGRSVLEIGAGDGEFVSGYHNAERYVVTDVDPDAVQQMKSRFADRTDVEVQQLDGDGNDRLGNPVETLLAINVLEHIEDDAGALRSLSQSVTPGGKVIMFVPGYQQLYGEFDRMVGHHRRYTPRTLAQAARRAGLSPEVAKPVNFLGAFAWWAAVRKGGTGSPNPKLVSLYDQYIVPVTKAIEKNVRVPFGQSILLVARTPVA</sequence>
<dbReference type="RefSeq" id="WP_253862638.1">
    <property type="nucleotide sequence ID" value="NZ_BAAALN010000003.1"/>
</dbReference>
<dbReference type="Pfam" id="PF13489">
    <property type="entry name" value="Methyltransf_23"/>
    <property type="match status" value="1"/>
</dbReference>
<keyword evidence="3" id="KW-1185">Reference proteome</keyword>
<protein>
    <recommendedName>
        <fullName evidence="4">Methyltransferase family protein</fullName>
    </recommendedName>
</protein>
<organism evidence="2 3">
    <name type="scientific">Prauserella halophila</name>
    <dbReference type="NCBI Taxonomy" id="185641"/>
    <lineage>
        <taxon>Bacteria</taxon>
        <taxon>Bacillati</taxon>
        <taxon>Actinomycetota</taxon>
        <taxon>Actinomycetes</taxon>
        <taxon>Pseudonocardiales</taxon>
        <taxon>Pseudonocardiaceae</taxon>
        <taxon>Prauserella</taxon>
    </lineage>
</organism>
<dbReference type="EMBL" id="BAAALN010000003">
    <property type="protein sequence ID" value="GAA1228381.1"/>
    <property type="molecule type" value="Genomic_DNA"/>
</dbReference>
<gene>
    <name evidence="2" type="ORF">GCM10009676_08430</name>
</gene>
<accession>A0ABN1VZG3</accession>
<evidence type="ECO:0000313" key="2">
    <source>
        <dbReference type="EMBL" id="GAA1228381.1"/>
    </source>
</evidence>
<dbReference type="SUPFAM" id="SSF53335">
    <property type="entry name" value="S-adenosyl-L-methionine-dependent methyltransferases"/>
    <property type="match status" value="1"/>
</dbReference>
<feature type="region of interest" description="Disordered" evidence="1">
    <location>
        <begin position="1"/>
        <end position="25"/>
    </location>
</feature>
<name>A0ABN1VZG3_9PSEU</name>
<evidence type="ECO:0008006" key="4">
    <source>
        <dbReference type="Google" id="ProtNLM"/>
    </source>
</evidence>
<proteinExistence type="predicted"/>
<dbReference type="Gene3D" id="3.40.50.150">
    <property type="entry name" value="Vaccinia Virus protein VP39"/>
    <property type="match status" value="1"/>
</dbReference>
<dbReference type="CDD" id="cd02440">
    <property type="entry name" value="AdoMet_MTases"/>
    <property type="match status" value="1"/>
</dbReference>
<dbReference type="InterPro" id="IPR029063">
    <property type="entry name" value="SAM-dependent_MTases_sf"/>
</dbReference>